<reference evidence="2" key="1">
    <citation type="submission" date="2017-04" db="EMBL/GenBank/DDBJ databases">
        <title>Function of individual gut microbiota members based on whole genome sequencing of pure cultures obtained from chicken caecum.</title>
        <authorList>
            <person name="Medvecky M."/>
            <person name="Cejkova D."/>
            <person name="Polansky O."/>
            <person name="Karasova D."/>
            <person name="Kubasova T."/>
            <person name="Cizek A."/>
            <person name="Rychlik I."/>
        </authorList>
    </citation>
    <scope>NUCLEOTIDE SEQUENCE [LARGE SCALE GENOMIC DNA]</scope>
    <source>
        <strain evidence="2">An67</strain>
    </source>
</reference>
<gene>
    <name evidence="1" type="ORF">B5G17_14870</name>
</gene>
<sequence>MGQGEWEVGGGRRRLGEDKGGYCFFCFGFVTNRRYICIRIDVRKLNKKTWNMLENSNQDMCCFSSF</sequence>
<comment type="caution">
    <text evidence="1">The sequence shown here is derived from an EMBL/GenBank/DDBJ whole genome shotgun (WGS) entry which is preliminary data.</text>
</comment>
<dbReference type="Proteomes" id="UP000196329">
    <property type="component" value="Unassembled WGS sequence"/>
</dbReference>
<protein>
    <submittedName>
        <fullName evidence="1">Uncharacterized protein</fullName>
    </submittedName>
</protein>
<proteinExistence type="predicted"/>
<organism evidence="1 2">
    <name type="scientific">Bacteroides uniformis</name>
    <dbReference type="NCBI Taxonomy" id="820"/>
    <lineage>
        <taxon>Bacteria</taxon>
        <taxon>Pseudomonadati</taxon>
        <taxon>Bacteroidota</taxon>
        <taxon>Bacteroidia</taxon>
        <taxon>Bacteroidales</taxon>
        <taxon>Bacteroidaceae</taxon>
        <taxon>Bacteroides</taxon>
    </lineage>
</organism>
<accession>A0A1Y3V6E8</accession>
<dbReference type="EMBL" id="NFHS01000008">
    <property type="protein sequence ID" value="OUN53110.1"/>
    <property type="molecule type" value="Genomic_DNA"/>
</dbReference>
<dbReference type="AlphaFoldDB" id="A0A1Y3V6E8"/>
<name>A0A1Y3V6E8_BACUN</name>
<evidence type="ECO:0000313" key="1">
    <source>
        <dbReference type="EMBL" id="OUN53110.1"/>
    </source>
</evidence>
<evidence type="ECO:0000313" key="2">
    <source>
        <dbReference type="Proteomes" id="UP000196329"/>
    </source>
</evidence>